<dbReference type="CDD" id="cd08249">
    <property type="entry name" value="enoyl_reductase_like"/>
    <property type="match status" value="1"/>
</dbReference>
<accession>A0A0H2RHZ8</accession>
<dbReference type="Gene3D" id="3.40.50.720">
    <property type="entry name" value="NAD(P)-binding Rossmann-like Domain"/>
    <property type="match status" value="1"/>
</dbReference>
<dbReference type="InterPro" id="IPR036291">
    <property type="entry name" value="NAD(P)-bd_dom_sf"/>
</dbReference>
<dbReference type="Gene3D" id="3.90.180.10">
    <property type="entry name" value="Medium-chain alcohol dehydrogenases, catalytic domain"/>
    <property type="match status" value="1"/>
</dbReference>
<dbReference type="InterPro" id="IPR013149">
    <property type="entry name" value="ADH-like_C"/>
</dbReference>
<dbReference type="PANTHER" id="PTHR45348:SF2">
    <property type="entry name" value="ZINC-TYPE ALCOHOL DEHYDROGENASE-LIKE PROTEIN C2E1P3.01"/>
    <property type="match status" value="1"/>
</dbReference>
<keyword evidence="3" id="KW-1185">Reference proteome</keyword>
<dbReference type="PANTHER" id="PTHR45348">
    <property type="entry name" value="HYPOTHETICAL OXIDOREDUCTASE (EUROFUNG)"/>
    <property type="match status" value="1"/>
</dbReference>
<organism evidence="2 3">
    <name type="scientific">Schizopora paradoxa</name>
    <dbReference type="NCBI Taxonomy" id="27342"/>
    <lineage>
        <taxon>Eukaryota</taxon>
        <taxon>Fungi</taxon>
        <taxon>Dikarya</taxon>
        <taxon>Basidiomycota</taxon>
        <taxon>Agaricomycotina</taxon>
        <taxon>Agaricomycetes</taxon>
        <taxon>Hymenochaetales</taxon>
        <taxon>Schizoporaceae</taxon>
        <taxon>Schizopora</taxon>
    </lineage>
</organism>
<dbReference type="STRING" id="27342.A0A0H2RHZ8"/>
<dbReference type="SUPFAM" id="SSF51735">
    <property type="entry name" value="NAD(P)-binding Rossmann-fold domains"/>
    <property type="match status" value="1"/>
</dbReference>
<name>A0A0H2RHZ8_9AGAM</name>
<feature type="domain" description="Enoyl reductase (ER)" evidence="1">
    <location>
        <begin position="18"/>
        <end position="334"/>
    </location>
</feature>
<proteinExistence type="predicted"/>
<dbReference type="InParanoid" id="A0A0H2RHZ8"/>
<gene>
    <name evidence="2" type="ORF">SCHPADRAFT_916040</name>
</gene>
<dbReference type="OrthoDB" id="3233595at2759"/>
<dbReference type="AlphaFoldDB" id="A0A0H2RHZ8"/>
<dbReference type="Pfam" id="PF00107">
    <property type="entry name" value="ADH_zinc_N"/>
    <property type="match status" value="1"/>
</dbReference>
<sequence length="340" mass="36350">MSSAAQRQKAFYLDRPCGEWVIKSKDVPKPGEGEVLVKVVATALNPAAWKIRKFNPPRVPESWYPLLIGHDCAGVIEEVGEGVTTFAKGDRVIHEGSAGERFGTYQLRVVAAAEHVAKLPENISFDQAASIPAGLAGATIGLYGDCDRAEGAKKLKAVIVIGGATTVGQFTVQLLKLSGFSKIISTASLSNVETLKSLGATHVIDRNADFISEARKALDGDSVELIYDAVGTKDLQAQALDIMAPGGQLVATGARNLELKANYPDKHYVTVYADFRSPGNWALGKSLASKLHELLASGAIKPHRVELLPNGLASVEAGLKRLENNEVRARKLIIHPDETP</sequence>
<reference evidence="2 3" key="1">
    <citation type="submission" date="2015-04" db="EMBL/GenBank/DDBJ databases">
        <title>Complete genome sequence of Schizopora paradoxa KUC8140, a cosmopolitan wood degrader in East Asia.</title>
        <authorList>
            <consortium name="DOE Joint Genome Institute"/>
            <person name="Min B."/>
            <person name="Park H."/>
            <person name="Jang Y."/>
            <person name="Kim J.-J."/>
            <person name="Kim K.H."/>
            <person name="Pangilinan J."/>
            <person name="Lipzen A."/>
            <person name="Riley R."/>
            <person name="Grigoriev I.V."/>
            <person name="Spatafora J.W."/>
            <person name="Choi I.-G."/>
        </authorList>
    </citation>
    <scope>NUCLEOTIDE SEQUENCE [LARGE SCALE GENOMIC DNA]</scope>
    <source>
        <strain evidence="2 3">KUC8140</strain>
    </source>
</reference>
<dbReference type="InterPro" id="IPR047122">
    <property type="entry name" value="Trans-enoyl_RdTase-like"/>
</dbReference>
<evidence type="ECO:0000313" key="3">
    <source>
        <dbReference type="Proteomes" id="UP000053477"/>
    </source>
</evidence>
<dbReference type="SUPFAM" id="SSF50129">
    <property type="entry name" value="GroES-like"/>
    <property type="match status" value="1"/>
</dbReference>
<dbReference type="InterPro" id="IPR011032">
    <property type="entry name" value="GroES-like_sf"/>
</dbReference>
<dbReference type="Pfam" id="PF08240">
    <property type="entry name" value="ADH_N"/>
    <property type="match status" value="1"/>
</dbReference>
<dbReference type="SMART" id="SM00829">
    <property type="entry name" value="PKS_ER"/>
    <property type="match status" value="1"/>
</dbReference>
<dbReference type="InterPro" id="IPR013154">
    <property type="entry name" value="ADH-like_N"/>
</dbReference>
<protein>
    <submittedName>
        <fullName evidence="2">GroES-like protein</fullName>
    </submittedName>
</protein>
<evidence type="ECO:0000259" key="1">
    <source>
        <dbReference type="SMART" id="SM00829"/>
    </source>
</evidence>
<evidence type="ECO:0000313" key="2">
    <source>
        <dbReference type="EMBL" id="KLO11439.1"/>
    </source>
</evidence>
<dbReference type="InterPro" id="IPR020843">
    <property type="entry name" value="ER"/>
</dbReference>
<dbReference type="EMBL" id="KQ086000">
    <property type="protein sequence ID" value="KLO11439.1"/>
    <property type="molecule type" value="Genomic_DNA"/>
</dbReference>
<dbReference type="GO" id="GO:0016651">
    <property type="term" value="F:oxidoreductase activity, acting on NAD(P)H"/>
    <property type="evidence" value="ECO:0007669"/>
    <property type="project" value="InterPro"/>
</dbReference>
<dbReference type="Proteomes" id="UP000053477">
    <property type="component" value="Unassembled WGS sequence"/>
</dbReference>